<reference evidence="2" key="1">
    <citation type="submission" date="2020-06" db="EMBL/GenBank/DDBJ databases">
        <authorList>
            <person name="Li T."/>
            <person name="Hu X."/>
            <person name="Zhang T."/>
            <person name="Song X."/>
            <person name="Zhang H."/>
            <person name="Dai N."/>
            <person name="Sheng W."/>
            <person name="Hou X."/>
            <person name="Wei L."/>
        </authorList>
    </citation>
    <scope>NUCLEOTIDE SEQUENCE</scope>
    <source>
        <strain evidence="2">3651</strain>
        <tissue evidence="2">Leaf</tissue>
    </source>
</reference>
<sequence length="168" mass="19315">MEDADPVETLFDNALQIEVSDDESELTNDSTDHTKYPIVTKIISGKILNHNAIKSTLTKAWKIPSKTHVNTVSQNTLVFFLDSEDDRRRIWSQSPWSFRGNLVVTRPWYPEDALDEVDLAKTQIWVQVTGLTVVFTNKKIAEKIGKSIGKFIQINLTSENQRWRRALR</sequence>
<reference evidence="2" key="2">
    <citation type="journal article" date="2024" name="Plant">
        <title>Genomic evolution and insights into agronomic trait innovations of Sesamum species.</title>
        <authorList>
            <person name="Miao H."/>
            <person name="Wang L."/>
            <person name="Qu L."/>
            <person name="Liu H."/>
            <person name="Sun Y."/>
            <person name="Le M."/>
            <person name="Wang Q."/>
            <person name="Wei S."/>
            <person name="Zheng Y."/>
            <person name="Lin W."/>
            <person name="Duan Y."/>
            <person name="Cao H."/>
            <person name="Xiong S."/>
            <person name="Wang X."/>
            <person name="Wei L."/>
            <person name="Li C."/>
            <person name="Ma Q."/>
            <person name="Ju M."/>
            <person name="Zhao R."/>
            <person name="Li G."/>
            <person name="Mu C."/>
            <person name="Tian Q."/>
            <person name="Mei H."/>
            <person name="Zhang T."/>
            <person name="Gao T."/>
            <person name="Zhang H."/>
        </authorList>
    </citation>
    <scope>NUCLEOTIDE SEQUENCE</scope>
    <source>
        <strain evidence="2">3651</strain>
    </source>
</reference>
<dbReference type="InterPro" id="IPR025558">
    <property type="entry name" value="DUF4283"/>
</dbReference>
<evidence type="ECO:0000259" key="1">
    <source>
        <dbReference type="Pfam" id="PF14111"/>
    </source>
</evidence>
<dbReference type="PANTHER" id="PTHR31286">
    <property type="entry name" value="GLYCINE-RICH CELL WALL STRUCTURAL PROTEIN 1.8-LIKE"/>
    <property type="match status" value="1"/>
</dbReference>
<protein>
    <recommendedName>
        <fullName evidence="1">DUF4283 domain-containing protein</fullName>
    </recommendedName>
</protein>
<accession>A0AAE2CT64</accession>
<organism evidence="2 3">
    <name type="scientific">Sesamum alatum</name>
    <dbReference type="NCBI Taxonomy" id="300844"/>
    <lineage>
        <taxon>Eukaryota</taxon>
        <taxon>Viridiplantae</taxon>
        <taxon>Streptophyta</taxon>
        <taxon>Embryophyta</taxon>
        <taxon>Tracheophyta</taxon>
        <taxon>Spermatophyta</taxon>
        <taxon>Magnoliopsida</taxon>
        <taxon>eudicotyledons</taxon>
        <taxon>Gunneridae</taxon>
        <taxon>Pentapetalae</taxon>
        <taxon>asterids</taxon>
        <taxon>lamiids</taxon>
        <taxon>Lamiales</taxon>
        <taxon>Pedaliaceae</taxon>
        <taxon>Sesamum</taxon>
    </lineage>
</organism>
<evidence type="ECO:0000313" key="2">
    <source>
        <dbReference type="EMBL" id="KAK4433595.1"/>
    </source>
</evidence>
<dbReference type="AlphaFoldDB" id="A0AAE2CT64"/>
<comment type="caution">
    <text evidence="2">The sequence shown here is derived from an EMBL/GenBank/DDBJ whole genome shotgun (WGS) entry which is preliminary data.</text>
</comment>
<evidence type="ECO:0000313" key="3">
    <source>
        <dbReference type="Proteomes" id="UP001293254"/>
    </source>
</evidence>
<keyword evidence="3" id="KW-1185">Reference proteome</keyword>
<dbReference type="PANTHER" id="PTHR31286:SF167">
    <property type="entry name" value="OS09G0268800 PROTEIN"/>
    <property type="match status" value="1"/>
</dbReference>
<gene>
    <name evidence="2" type="ORF">Salat_0522200</name>
</gene>
<dbReference type="Proteomes" id="UP001293254">
    <property type="component" value="Unassembled WGS sequence"/>
</dbReference>
<proteinExistence type="predicted"/>
<dbReference type="InterPro" id="IPR040256">
    <property type="entry name" value="At4g02000-like"/>
</dbReference>
<name>A0AAE2CT64_9LAMI</name>
<feature type="domain" description="DUF4283" evidence="1">
    <location>
        <begin position="34"/>
        <end position="111"/>
    </location>
</feature>
<dbReference type="Pfam" id="PF14111">
    <property type="entry name" value="DUF4283"/>
    <property type="match status" value="1"/>
</dbReference>
<dbReference type="EMBL" id="JACGWO010000002">
    <property type="protein sequence ID" value="KAK4433595.1"/>
    <property type="molecule type" value="Genomic_DNA"/>
</dbReference>